<dbReference type="RefSeq" id="WP_104229138.1">
    <property type="nucleotide sequence ID" value="NZ_PSNW01000002.1"/>
</dbReference>
<dbReference type="Gene3D" id="3.90.25.10">
    <property type="entry name" value="UDP-galactose 4-epimerase, domain 1"/>
    <property type="match status" value="1"/>
</dbReference>
<dbReference type="InterPro" id="IPR001509">
    <property type="entry name" value="Epimerase_deHydtase"/>
</dbReference>
<evidence type="ECO:0000313" key="4">
    <source>
        <dbReference type="EMBL" id="PPE74911.1"/>
    </source>
</evidence>
<name>A0A2S5TIX3_9GAMM</name>
<dbReference type="OrthoDB" id="9803010at2"/>
<proteinExistence type="inferred from homology"/>
<evidence type="ECO:0000259" key="3">
    <source>
        <dbReference type="Pfam" id="PF01370"/>
    </source>
</evidence>
<keyword evidence="5" id="KW-1185">Reference proteome</keyword>
<dbReference type="AlphaFoldDB" id="A0A2S5TIX3"/>
<sequence>MNNSGKHARLRRVLVTGGAGFIGSHTVEALLRRGRVVRVLDDLSTGKAENLPLGHPRLELRVGSILERETVDSAMLGVEGCVHLAAQVSAARSVEAPLASARRNVLGFINVLEALRHAGVPRLVYASSAAIYGEPRSLPLAEDAAARPANPYGLEKYVDELYADLYRRLHGTSSLGLRYFNVYGPRQDPSSPYSGVISRFVERLSAGEAPTVFGDGRQTRDFVHVGDVATANALALEAGCQGVCNVATGRRSDLLELLRLLGDCLGAAVRPQFEPERAGDIRDSCGDATRLEQELGVVAGRSLEDGLADLVASLSLPPPALPRRGPRLAFP</sequence>
<dbReference type="Proteomes" id="UP000238220">
    <property type="component" value="Unassembled WGS sequence"/>
</dbReference>
<gene>
    <name evidence="4" type="ORF">C3942_04335</name>
</gene>
<reference evidence="4 5" key="1">
    <citation type="submission" date="2018-02" db="EMBL/GenBank/DDBJ databases">
        <title>Genome sequencing of Solimonas sp. HR-BB.</title>
        <authorList>
            <person name="Lee Y."/>
            <person name="Jeon C.O."/>
        </authorList>
    </citation>
    <scope>NUCLEOTIDE SEQUENCE [LARGE SCALE GENOMIC DNA]</scope>
    <source>
        <strain evidence="4 5">HR-BB</strain>
    </source>
</reference>
<protein>
    <recommendedName>
        <fullName evidence="3">NAD-dependent epimerase/dehydratase domain-containing protein</fullName>
    </recommendedName>
</protein>
<dbReference type="InterPro" id="IPR036291">
    <property type="entry name" value="NAD(P)-bd_dom_sf"/>
</dbReference>
<comment type="caution">
    <text evidence="4">The sequence shown here is derived from an EMBL/GenBank/DDBJ whole genome shotgun (WGS) entry which is preliminary data.</text>
</comment>
<dbReference type="PANTHER" id="PTHR43000">
    <property type="entry name" value="DTDP-D-GLUCOSE 4,6-DEHYDRATASE-RELATED"/>
    <property type="match status" value="1"/>
</dbReference>
<comment type="similarity">
    <text evidence="2">Belongs to the NAD(P)-dependent epimerase/dehydratase family.</text>
</comment>
<dbReference type="EMBL" id="PSNW01000002">
    <property type="protein sequence ID" value="PPE74911.1"/>
    <property type="molecule type" value="Genomic_DNA"/>
</dbReference>
<dbReference type="SUPFAM" id="SSF51735">
    <property type="entry name" value="NAD(P)-binding Rossmann-fold domains"/>
    <property type="match status" value="1"/>
</dbReference>
<accession>A0A2S5TIX3</accession>
<dbReference type="Pfam" id="PF01370">
    <property type="entry name" value="Epimerase"/>
    <property type="match status" value="1"/>
</dbReference>
<evidence type="ECO:0000256" key="2">
    <source>
        <dbReference type="ARBA" id="ARBA00007637"/>
    </source>
</evidence>
<comment type="pathway">
    <text evidence="1">Bacterial outer membrane biogenesis; LPS O-antigen biosynthesis.</text>
</comment>
<evidence type="ECO:0000313" key="5">
    <source>
        <dbReference type="Proteomes" id="UP000238220"/>
    </source>
</evidence>
<evidence type="ECO:0000256" key="1">
    <source>
        <dbReference type="ARBA" id="ARBA00005125"/>
    </source>
</evidence>
<dbReference type="Gene3D" id="3.40.50.720">
    <property type="entry name" value="NAD(P)-binding Rossmann-like Domain"/>
    <property type="match status" value="1"/>
</dbReference>
<organism evidence="4 5">
    <name type="scientific">Solimonas fluminis</name>
    <dbReference type="NCBI Taxonomy" id="2086571"/>
    <lineage>
        <taxon>Bacteria</taxon>
        <taxon>Pseudomonadati</taxon>
        <taxon>Pseudomonadota</taxon>
        <taxon>Gammaproteobacteria</taxon>
        <taxon>Nevskiales</taxon>
        <taxon>Nevskiaceae</taxon>
        <taxon>Solimonas</taxon>
    </lineage>
</organism>
<feature type="domain" description="NAD-dependent epimerase/dehydratase" evidence="3">
    <location>
        <begin position="13"/>
        <end position="245"/>
    </location>
</feature>